<dbReference type="InterPro" id="IPR001478">
    <property type="entry name" value="PDZ"/>
</dbReference>
<dbReference type="Pfam" id="PF13365">
    <property type="entry name" value="Trypsin_2"/>
    <property type="match status" value="1"/>
</dbReference>
<dbReference type="InterPro" id="IPR036034">
    <property type="entry name" value="PDZ_sf"/>
</dbReference>
<dbReference type="PRINTS" id="PR00834">
    <property type="entry name" value="PROTEASES2C"/>
</dbReference>
<reference evidence="6" key="1">
    <citation type="submission" date="2019-05" db="EMBL/GenBank/DDBJ databases">
        <title>Methanoculleus sp. FWC-SCC1, a methanogenic archaeon isolated from deep marine cold seep.</title>
        <authorList>
            <person name="Chen Y.-W."/>
            <person name="Chen S.-C."/>
            <person name="Teng N.-H."/>
            <person name="Lai M.-C."/>
        </authorList>
    </citation>
    <scope>NUCLEOTIDE SEQUENCE</scope>
    <source>
        <strain evidence="6">FWC-SCC1</strain>
    </source>
</reference>
<dbReference type="PANTHER" id="PTHR43343:SF3">
    <property type="entry name" value="PROTEASE DO-LIKE 8, CHLOROPLASTIC"/>
    <property type="match status" value="1"/>
</dbReference>
<keyword evidence="7" id="KW-1185">Reference proteome</keyword>
<organism evidence="6 7">
    <name type="scientific">Methanoculleus frigidifontis</name>
    <dbReference type="NCBI Taxonomy" id="2584085"/>
    <lineage>
        <taxon>Archaea</taxon>
        <taxon>Methanobacteriati</taxon>
        <taxon>Methanobacteriota</taxon>
        <taxon>Stenosarchaea group</taxon>
        <taxon>Methanomicrobia</taxon>
        <taxon>Methanomicrobiales</taxon>
        <taxon>Methanomicrobiaceae</taxon>
        <taxon>Methanoculleus</taxon>
    </lineage>
</organism>
<feature type="domain" description="PDZ" evidence="5">
    <location>
        <begin position="250"/>
        <end position="326"/>
    </location>
</feature>
<dbReference type="InterPro" id="IPR051201">
    <property type="entry name" value="Chloro_Bact_Ser_Proteases"/>
</dbReference>
<dbReference type="EMBL" id="VCYH01000004">
    <property type="protein sequence ID" value="MDN7024580.1"/>
    <property type="molecule type" value="Genomic_DNA"/>
</dbReference>
<gene>
    <name evidence="6" type="ORF">FGU65_06715</name>
</gene>
<evidence type="ECO:0000256" key="1">
    <source>
        <dbReference type="ARBA" id="ARBA00010541"/>
    </source>
</evidence>
<evidence type="ECO:0000313" key="7">
    <source>
        <dbReference type="Proteomes" id="UP001168338"/>
    </source>
</evidence>
<dbReference type="SUPFAM" id="SSF50156">
    <property type="entry name" value="PDZ domain-like"/>
    <property type="match status" value="1"/>
</dbReference>
<dbReference type="Gene3D" id="2.40.10.10">
    <property type="entry name" value="Trypsin-like serine proteases"/>
    <property type="match status" value="2"/>
</dbReference>
<dbReference type="RefSeq" id="WP_301663699.1">
    <property type="nucleotide sequence ID" value="NZ_VCYH01000004.1"/>
</dbReference>
<keyword evidence="3" id="KW-0378">Hydrolase</keyword>
<feature type="region of interest" description="Disordered" evidence="4">
    <location>
        <begin position="1"/>
        <end position="25"/>
    </location>
</feature>
<dbReference type="Gene3D" id="2.30.42.10">
    <property type="match status" value="1"/>
</dbReference>
<name>A0ABT8M9I2_9EURY</name>
<comment type="caution">
    <text evidence="6">The sequence shown here is derived from an EMBL/GenBank/DDBJ whole genome shotgun (WGS) entry which is preliminary data.</text>
</comment>
<dbReference type="SMART" id="SM00228">
    <property type="entry name" value="PDZ"/>
    <property type="match status" value="1"/>
</dbReference>
<comment type="similarity">
    <text evidence="1">Belongs to the peptidase S1C family.</text>
</comment>
<dbReference type="Pfam" id="PF13180">
    <property type="entry name" value="PDZ_2"/>
    <property type="match status" value="1"/>
</dbReference>
<dbReference type="InterPro" id="IPR009003">
    <property type="entry name" value="Peptidase_S1_PA"/>
</dbReference>
<accession>A0ABT8M9I2</accession>
<dbReference type="InterPro" id="IPR001940">
    <property type="entry name" value="Peptidase_S1C"/>
</dbReference>
<proteinExistence type="inferred from homology"/>
<keyword evidence="2" id="KW-0645">Protease</keyword>
<dbReference type="Proteomes" id="UP001168338">
    <property type="component" value="Unassembled WGS sequence"/>
</dbReference>
<protein>
    <submittedName>
        <fullName evidence="6">PDZ domain-containing protein</fullName>
    </submittedName>
</protein>
<dbReference type="PANTHER" id="PTHR43343">
    <property type="entry name" value="PEPTIDASE S12"/>
    <property type="match status" value="1"/>
</dbReference>
<dbReference type="InterPro" id="IPR043504">
    <property type="entry name" value="Peptidase_S1_PA_chymotrypsin"/>
</dbReference>
<dbReference type="CDD" id="cd06779">
    <property type="entry name" value="cpPDZ_Deg_HtrA-like"/>
    <property type="match status" value="1"/>
</dbReference>
<evidence type="ECO:0000313" key="6">
    <source>
        <dbReference type="EMBL" id="MDN7024580.1"/>
    </source>
</evidence>
<evidence type="ECO:0000256" key="3">
    <source>
        <dbReference type="ARBA" id="ARBA00022801"/>
    </source>
</evidence>
<evidence type="ECO:0000259" key="5">
    <source>
        <dbReference type="PROSITE" id="PS50106"/>
    </source>
</evidence>
<evidence type="ECO:0000256" key="4">
    <source>
        <dbReference type="SAM" id="MobiDB-lite"/>
    </source>
</evidence>
<evidence type="ECO:0000256" key="2">
    <source>
        <dbReference type="ARBA" id="ARBA00022670"/>
    </source>
</evidence>
<sequence length="345" mass="35063">MLRPADGSAPPTPSAGDARPAAGTAESDADLLDAYSRAVIRVVESVGPAVVSVAVGKRMPGSQGEQAGAGSGVIIHPDGTILTNDHVVHGAGKIEARLADGTPLPARVIGTDPATDLALIRADGEGLVSAPLGESGSLAVGQLAIAIGNPLGFQSTVSTGVLSALGRALRSRDGRLIENVIQHTAPLNPGNSGGPLVDSRGRVIGINTAIIALAQGIGFSIPVDTAKTVVPELLAHGRVRRAHLGIGCQVRPLDRTTAARLGLDAGQAIEVVTLDPHGPAARAGIRRGDLIIAVNETPVGNVDDLHRNLAARSIDETLTVTVLRNGRRFTISVTPAGFAVPITAR</sequence>
<dbReference type="PROSITE" id="PS50106">
    <property type="entry name" value="PDZ"/>
    <property type="match status" value="1"/>
</dbReference>
<dbReference type="SUPFAM" id="SSF50494">
    <property type="entry name" value="Trypsin-like serine proteases"/>
    <property type="match status" value="1"/>
</dbReference>